<dbReference type="Pfam" id="PF02769">
    <property type="entry name" value="AIRS_C"/>
    <property type="match status" value="1"/>
</dbReference>
<dbReference type="GO" id="GO:0006189">
    <property type="term" value="P:'de novo' IMP biosynthetic process"/>
    <property type="evidence" value="ECO:0007669"/>
    <property type="project" value="InterPro"/>
</dbReference>
<protein>
    <recommendedName>
        <fullName evidence="1">PurM-like C-terminal domain-containing protein</fullName>
    </recommendedName>
</protein>
<dbReference type="EMBL" id="BARU01005137">
    <property type="protein sequence ID" value="GAH27266.1"/>
    <property type="molecule type" value="Genomic_DNA"/>
</dbReference>
<dbReference type="InterPro" id="IPR010918">
    <property type="entry name" value="PurM-like_C_dom"/>
</dbReference>
<reference evidence="2" key="1">
    <citation type="journal article" date="2014" name="Front. Microbiol.">
        <title>High frequency of phylogenetically diverse reductive dehalogenase-homologous genes in deep subseafloor sedimentary metagenomes.</title>
        <authorList>
            <person name="Kawai M."/>
            <person name="Futagami T."/>
            <person name="Toyoda A."/>
            <person name="Takaki Y."/>
            <person name="Nishi S."/>
            <person name="Hori S."/>
            <person name="Arai W."/>
            <person name="Tsubouchi T."/>
            <person name="Morono Y."/>
            <person name="Uchiyama I."/>
            <person name="Ito T."/>
            <person name="Fujiyama A."/>
            <person name="Inagaki F."/>
            <person name="Takami H."/>
        </authorList>
    </citation>
    <scope>NUCLEOTIDE SEQUENCE</scope>
    <source>
        <strain evidence="2">Expedition CK06-06</strain>
    </source>
</reference>
<proteinExistence type="predicted"/>
<organism evidence="2">
    <name type="scientific">marine sediment metagenome</name>
    <dbReference type="NCBI Taxonomy" id="412755"/>
    <lineage>
        <taxon>unclassified sequences</taxon>
        <taxon>metagenomes</taxon>
        <taxon>ecological metagenomes</taxon>
    </lineage>
</organism>
<dbReference type="AlphaFoldDB" id="X1E1V9"/>
<dbReference type="InterPro" id="IPR036676">
    <property type="entry name" value="PurM-like_C_sf"/>
</dbReference>
<dbReference type="Gene3D" id="3.90.650.10">
    <property type="entry name" value="PurM-like C-terminal domain"/>
    <property type="match status" value="1"/>
</dbReference>
<evidence type="ECO:0000259" key="1">
    <source>
        <dbReference type="Pfam" id="PF02769"/>
    </source>
</evidence>
<name>X1E1V9_9ZZZZ</name>
<accession>X1E1V9</accession>
<dbReference type="PANTHER" id="PTHR43555">
    <property type="entry name" value="PHOSPHORIBOSYLFORMYLGLYCINAMIDINE SYNTHASE SUBUNIT PURL"/>
    <property type="match status" value="1"/>
</dbReference>
<sequence length="187" mass="20930">MVYNKVITLPFKKAGNDILIIGDTEAELGGSEYHSVIHGIEGGIPPKVDEDKIRARWNFISALYDKNLIKANHDVNKGGFIVTIAEMCFKDKLGADLDLSSYNAYDLREDELLFSESVGRFILETEPTSIDDIIALANEFKVKVTKLGVILDQPKIKIKGLETQEILLDIDNLKDLYDSTIPNLMDK</sequence>
<dbReference type="InterPro" id="IPR010074">
    <property type="entry name" value="PRibForGlyAmidine_synth_PurL"/>
</dbReference>
<dbReference type="SUPFAM" id="SSF56042">
    <property type="entry name" value="PurM C-terminal domain-like"/>
    <property type="match status" value="1"/>
</dbReference>
<evidence type="ECO:0000313" key="2">
    <source>
        <dbReference type="EMBL" id="GAH27266.1"/>
    </source>
</evidence>
<feature type="domain" description="PurM-like C-terminal" evidence="1">
    <location>
        <begin position="13"/>
        <end position="158"/>
    </location>
</feature>
<dbReference type="PANTHER" id="PTHR43555:SF1">
    <property type="entry name" value="PHOSPHORIBOSYLFORMYLGLYCINAMIDINE SYNTHASE SUBUNIT PURL"/>
    <property type="match status" value="1"/>
</dbReference>
<comment type="caution">
    <text evidence="2">The sequence shown here is derived from an EMBL/GenBank/DDBJ whole genome shotgun (WGS) entry which is preliminary data.</text>
</comment>
<dbReference type="GO" id="GO:0004642">
    <property type="term" value="F:phosphoribosylformylglycinamidine synthase activity"/>
    <property type="evidence" value="ECO:0007669"/>
    <property type="project" value="InterPro"/>
</dbReference>
<gene>
    <name evidence="2" type="ORF">S03H2_09917</name>
</gene>